<evidence type="ECO:0000313" key="2">
    <source>
        <dbReference type="EMBL" id="GHC06665.1"/>
    </source>
</evidence>
<gene>
    <name evidence="2" type="ORF">GCM10007047_24610</name>
</gene>
<comment type="caution">
    <text evidence="2">The sequence shown here is derived from an EMBL/GenBank/DDBJ whole genome shotgun (WGS) entry which is preliminary data.</text>
</comment>
<keyword evidence="3" id="KW-1185">Reference proteome</keyword>
<dbReference type="Gene3D" id="1.50.10.10">
    <property type="match status" value="1"/>
</dbReference>
<protein>
    <submittedName>
        <fullName evidence="2">Uncharacterized protein</fullName>
    </submittedName>
</protein>
<dbReference type="GO" id="GO:0005975">
    <property type="term" value="P:carbohydrate metabolic process"/>
    <property type="evidence" value="ECO:0007669"/>
    <property type="project" value="InterPro"/>
</dbReference>
<evidence type="ECO:0000313" key="3">
    <source>
        <dbReference type="Proteomes" id="UP000642829"/>
    </source>
</evidence>
<feature type="region of interest" description="Disordered" evidence="1">
    <location>
        <begin position="1"/>
        <end position="27"/>
    </location>
</feature>
<accession>A0A8J3DDF3</accession>
<dbReference type="InterPro" id="IPR012341">
    <property type="entry name" value="6hp_glycosidase-like_sf"/>
</dbReference>
<feature type="compositionally biased region" description="Polar residues" evidence="1">
    <location>
        <begin position="1"/>
        <end position="25"/>
    </location>
</feature>
<reference evidence="2" key="1">
    <citation type="journal article" date="2014" name="Int. J. Syst. Evol. Microbiol.">
        <title>Complete genome sequence of Corynebacterium casei LMG S-19264T (=DSM 44701T), isolated from a smear-ripened cheese.</title>
        <authorList>
            <consortium name="US DOE Joint Genome Institute (JGI-PGF)"/>
            <person name="Walter F."/>
            <person name="Albersmeier A."/>
            <person name="Kalinowski J."/>
            <person name="Ruckert C."/>
        </authorList>
    </citation>
    <scope>NUCLEOTIDE SEQUENCE</scope>
    <source>
        <strain evidence="2">KCTC 12870</strain>
    </source>
</reference>
<dbReference type="Proteomes" id="UP000642829">
    <property type="component" value="Unassembled WGS sequence"/>
</dbReference>
<reference evidence="2" key="2">
    <citation type="submission" date="2020-09" db="EMBL/GenBank/DDBJ databases">
        <authorList>
            <person name="Sun Q."/>
            <person name="Kim S."/>
        </authorList>
    </citation>
    <scope>NUCLEOTIDE SEQUENCE</scope>
    <source>
        <strain evidence="2">KCTC 12870</strain>
    </source>
</reference>
<dbReference type="InterPro" id="IPR008928">
    <property type="entry name" value="6-hairpin_glycosidase_sf"/>
</dbReference>
<dbReference type="RefSeq" id="WP_189515617.1">
    <property type="nucleotide sequence ID" value="NZ_BMXG01000016.1"/>
</dbReference>
<name>A0A8J3DDF3_9BACT</name>
<dbReference type="AlphaFoldDB" id="A0A8J3DDF3"/>
<evidence type="ECO:0000256" key="1">
    <source>
        <dbReference type="SAM" id="MobiDB-lite"/>
    </source>
</evidence>
<proteinExistence type="predicted"/>
<sequence length="833" mass="93423">MENPSFNPISSTETFTPPHASNTKSEQVRLLSESPEGARVYQLTTDIDLRDNLPKDKRLQVIEPAGGARCRTGNLLFDALYAMAMQETAQNSVSCIQDADYSHGQPMDMSVYKTGEKWDFVWTRDLAYALHLGLAPHDTERALTSLRFKASHLKVGIQDGFANQIVQDTGSGGSYPVSTDRVVWALGAYEVMNHLSPKQRTSYIAEIYPILRDTIEQDRILVFDKDSGLYRGEQSFLDWREQTYPQWTENDTLAIAMSKTLSVNALNVFILRLGGSIAAELGYPEESKRYRAWVHSLHDTINQRFYDEKAGLYRTYLLSEYGEHYLALPRYDLLGQSLAILLDIASEQQTRRILDSYPNGPHGPAVAWPQESNTPIYHNQSIWPFVTAYWVKAAVKAGHTAAVNAGIQSLMKLSAANLSNMENFDFVSGKAYIKTELNEGPTINSRRQLWSVAGYLSIVQNVIFGLHATESGIRIEPFVTQSIRTELFADTDSITLANTPFLNTINTVTIHLPEASTFVSERAKVTCVLLNGREVTASIVRPEELQSDNQWDVYLESDEPTPVNSPLRVVNVYNQNEIYTPRPPEWDDDKGGVRPNGGLLKLFLKHPATGSIVFDVYRNGKLHAIMKDSTEWLDLDSDDFSQQAYVYHLVARCQQNGLVSHPTRGRRYLPSRQKLIIGAHSMNRIGGSLIDKHHFEDWGLPDHQISVSGIRVNQSGRYAIQVSYANGSGPINTGITCAVKKLEINAPANELNTTGYLVMPQTGGWEQYQLSNSIIAELDTTQPYALRISEDPYSRNMSYLDSNVAYTARVGGSNKRYNFVNIAEIRISYIGFL</sequence>
<dbReference type="SUPFAM" id="SSF48208">
    <property type="entry name" value="Six-hairpin glycosidases"/>
    <property type="match status" value="1"/>
</dbReference>
<dbReference type="EMBL" id="BMXG01000016">
    <property type="protein sequence ID" value="GHC06665.1"/>
    <property type="molecule type" value="Genomic_DNA"/>
</dbReference>
<organism evidence="2 3">
    <name type="scientific">Cerasicoccus arenae</name>
    <dbReference type="NCBI Taxonomy" id="424488"/>
    <lineage>
        <taxon>Bacteria</taxon>
        <taxon>Pseudomonadati</taxon>
        <taxon>Verrucomicrobiota</taxon>
        <taxon>Opitutia</taxon>
        <taxon>Puniceicoccales</taxon>
        <taxon>Cerasicoccaceae</taxon>
        <taxon>Cerasicoccus</taxon>
    </lineage>
</organism>